<dbReference type="Proteomes" id="UP000014387">
    <property type="component" value="Unassembled WGS sequence"/>
</dbReference>
<comment type="similarity">
    <text evidence="1">Belongs to the DprA/Smf family.</text>
</comment>
<proteinExistence type="inferred from homology"/>
<dbReference type="InterPro" id="IPR003488">
    <property type="entry name" value="DprA"/>
</dbReference>
<reference evidence="3 4" key="1">
    <citation type="submission" date="2013-05" db="EMBL/GenBank/DDBJ databases">
        <title>The Genome Sequence of Actinomyces europaeus ACS-120-V-COL10B.</title>
        <authorList>
            <consortium name="The Broad Institute Genomics Platform"/>
            <person name="Earl A."/>
            <person name="Ward D."/>
            <person name="Feldgarden M."/>
            <person name="Gevers D."/>
            <person name="Saerens B."/>
            <person name="Vaneechoutte M."/>
            <person name="Walker B."/>
            <person name="Young S."/>
            <person name="Zeng Q."/>
            <person name="Gargeya S."/>
            <person name="Fitzgerald M."/>
            <person name="Haas B."/>
            <person name="Abouelleil A."/>
            <person name="Allen A.W."/>
            <person name="Alvarado L."/>
            <person name="Arachchi H.M."/>
            <person name="Berlin A.M."/>
            <person name="Chapman S.B."/>
            <person name="Gainer-Dewar J."/>
            <person name="Goldberg J."/>
            <person name="Griggs A."/>
            <person name="Gujja S."/>
            <person name="Hansen M."/>
            <person name="Howarth C."/>
            <person name="Imamovic A."/>
            <person name="Ireland A."/>
            <person name="Larimer J."/>
            <person name="McCowan C."/>
            <person name="Murphy C."/>
            <person name="Pearson M."/>
            <person name="Poon T.W."/>
            <person name="Priest M."/>
            <person name="Roberts A."/>
            <person name="Saif S."/>
            <person name="Shea T."/>
            <person name="Sisk P."/>
            <person name="Sykes S."/>
            <person name="Wortman J."/>
            <person name="Nusbaum C."/>
            <person name="Birren B."/>
        </authorList>
    </citation>
    <scope>NUCLEOTIDE SEQUENCE [LARGE SCALE GENOMIC DNA]</scope>
    <source>
        <strain evidence="3 4">ACS-120-V-Col10b</strain>
    </source>
</reference>
<sequence>MMRIPDLTSAKEVACAWSAIVEPGDVAAGVLREQMGSAAALEWLLTQPDVEKLSPQILFDEEGHERPWVKALKRWLPRVEDLDVQRDLDALARVEGTVLWPEHPAWPEGLNDLGLEAPAALWVRGELKAVPRVAIVGARASSSHGNSVARDVAFELARKGVCVVSGGAFGIDAAAHVGALKVGQTVAVMAGGVSNLYPASHIDLFEQIELSGGIVAECPPDWRPARWRFLSRNRLIAALSQASVVVEASARSGALVTIRRARDLGRPVGAFPGSVSSQMSAGCNEAIRDGVTLVTRVEDILELMSGIGDFLFDMPTYKKPRLDADVQRIFDALPAKGFAKVPWVARAAGLGVDEVEQGMTTLLLKKLVICEGDAFARSR</sequence>
<evidence type="ECO:0000259" key="2">
    <source>
        <dbReference type="Pfam" id="PF02481"/>
    </source>
</evidence>
<evidence type="ECO:0000313" key="3">
    <source>
        <dbReference type="EMBL" id="EPD29364.1"/>
    </source>
</evidence>
<dbReference type="EMBL" id="AGWN01000005">
    <property type="protein sequence ID" value="EPD29364.1"/>
    <property type="molecule type" value="Genomic_DNA"/>
</dbReference>
<protein>
    <submittedName>
        <fullName evidence="3">DNA protecting protein DprA</fullName>
    </submittedName>
</protein>
<dbReference type="SUPFAM" id="SSF102405">
    <property type="entry name" value="MCP/YpsA-like"/>
    <property type="match status" value="1"/>
</dbReference>
<dbReference type="InterPro" id="IPR057666">
    <property type="entry name" value="DrpA_SLOG"/>
</dbReference>
<gene>
    <name evidence="3" type="ORF">HMPREF9238_01680</name>
</gene>
<dbReference type="NCBIfam" id="TIGR00732">
    <property type="entry name" value="dprA"/>
    <property type="match status" value="1"/>
</dbReference>
<dbReference type="GO" id="GO:0009294">
    <property type="term" value="P:DNA-mediated transformation"/>
    <property type="evidence" value="ECO:0007669"/>
    <property type="project" value="InterPro"/>
</dbReference>
<accession>A0A9W5RCP8</accession>
<evidence type="ECO:0000313" key="4">
    <source>
        <dbReference type="Proteomes" id="UP000014387"/>
    </source>
</evidence>
<dbReference type="OrthoDB" id="9785707at2"/>
<dbReference type="AlphaFoldDB" id="A0A9W5RCP8"/>
<dbReference type="PANTHER" id="PTHR43022:SF1">
    <property type="entry name" value="PROTEIN SMF"/>
    <property type="match status" value="1"/>
</dbReference>
<dbReference type="Gene3D" id="3.40.50.450">
    <property type="match status" value="1"/>
</dbReference>
<name>A0A9W5RCP8_9ACTO</name>
<feature type="domain" description="Smf/DprA SLOG" evidence="2">
    <location>
        <begin position="98"/>
        <end position="304"/>
    </location>
</feature>
<dbReference type="Pfam" id="PF02481">
    <property type="entry name" value="DNA_processg_A"/>
    <property type="match status" value="1"/>
</dbReference>
<keyword evidence="4" id="KW-1185">Reference proteome</keyword>
<dbReference type="RefSeq" id="WP_016444997.1">
    <property type="nucleotide sequence ID" value="NZ_KE150268.1"/>
</dbReference>
<comment type="caution">
    <text evidence="3">The sequence shown here is derived from an EMBL/GenBank/DDBJ whole genome shotgun (WGS) entry which is preliminary data.</text>
</comment>
<evidence type="ECO:0000256" key="1">
    <source>
        <dbReference type="ARBA" id="ARBA00006525"/>
    </source>
</evidence>
<organism evidence="3 4">
    <name type="scientific">Gleimia europaea ACS-120-V-Col10b</name>
    <dbReference type="NCBI Taxonomy" id="883069"/>
    <lineage>
        <taxon>Bacteria</taxon>
        <taxon>Bacillati</taxon>
        <taxon>Actinomycetota</taxon>
        <taxon>Actinomycetes</taxon>
        <taxon>Actinomycetales</taxon>
        <taxon>Actinomycetaceae</taxon>
        <taxon>Gleimia</taxon>
    </lineage>
</organism>
<dbReference type="PANTHER" id="PTHR43022">
    <property type="entry name" value="PROTEIN SMF"/>
    <property type="match status" value="1"/>
</dbReference>